<protein>
    <submittedName>
        <fullName evidence="1">Hotdog family protein</fullName>
    </submittedName>
</protein>
<dbReference type="InterPro" id="IPR016776">
    <property type="entry name" value="ApeP-like_dehydratase"/>
</dbReference>
<accession>A0ABT0NF43</accession>
<sequence length="160" mass="18025">MTEYSHKMPPVAELLPHQAPMILIDRVLDAGEEHVYCQLEVTPSHTFFDADSRSIPGWVGIELMAQTVATWSGFRARQQGEQPPIGFLLGSRRYQSEVQAFTQGQLLDIKAERLMEDNGMAVFSCRIENNGKVLASSQLNAYVPSEEKLKAMQETREARK</sequence>
<dbReference type="EMBL" id="JAKIKT010000015">
    <property type="protein sequence ID" value="MCL2916432.1"/>
    <property type="molecule type" value="Genomic_DNA"/>
</dbReference>
<comment type="caution">
    <text evidence="1">The sequence shown here is derived from an EMBL/GenBank/DDBJ whole genome shotgun (WGS) entry which is preliminary data.</text>
</comment>
<evidence type="ECO:0000313" key="1">
    <source>
        <dbReference type="EMBL" id="MCL2916432.1"/>
    </source>
</evidence>
<dbReference type="PIRSF" id="PIRSF020565">
    <property type="entry name" value="3Ho_Ac_ACP_DH_prd"/>
    <property type="match status" value="1"/>
</dbReference>
<gene>
    <name evidence="1" type="ORF">L2725_22100</name>
</gene>
<organism evidence="1 2">
    <name type="scientific">Shewanella corallii</name>
    <dbReference type="NCBI Taxonomy" id="560080"/>
    <lineage>
        <taxon>Bacteria</taxon>
        <taxon>Pseudomonadati</taxon>
        <taxon>Pseudomonadota</taxon>
        <taxon>Gammaproteobacteria</taxon>
        <taxon>Alteromonadales</taxon>
        <taxon>Shewanellaceae</taxon>
        <taxon>Shewanella</taxon>
    </lineage>
</organism>
<name>A0ABT0NF43_9GAMM</name>
<keyword evidence="2" id="KW-1185">Reference proteome</keyword>
<dbReference type="InterPro" id="IPR029069">
    <property type="entry name" value="HotDog_dom_sf"/>
</dbReference>
<dbReference type="Proteomes" id="UP001202831">
    <property type="component" value="Unassembled WGS sequence"/>
</dbReference>
<dbReference type="CDD" id="cd01289">
    <property type="entry name" value="FabA_like"/>
    <property type="match status" value="1"/>
</dbReference>
<dbReference type="RefSeq" id="WP_249250958.1">
    <property type="nucleotide sequence ID" value="NZ_JAKIKT010000015.1"/>
</dbReference>
<reference evidence="1 2" key="1">
    <citation type="submission" date="2022-01" db="EMBL/GenBank/DDBJ databases">
        <title>Whole genome-based taxonomy of the Shewanellaceae.</title>
        <authorList>
            <person name="Martin-Rodriguez A.J."/>
        </authorList>
    </citation>
    <scope>NUCLEOTIDE SEQUENCE [LARGE SCALE GENOMIC DNA]</scope>
    <source>
        <strain evidence="1 2">DSM 21332</strain>
    </source>
</reference>
<dbReference type="SUPFAM" id="SSF54637">
    <property type="entry name" value="Thioesterase/thiol ester dehydrase-isomerase"/>
    <property type="match status" value="1"/>
</dbReference>
<dbReference type="Gene3D" id="3.10.129.10">
    <property type="entry name" value="Hotdog Thioesterase"/>
    <property type="match status" value="1"/>
</dbReference>
<dbReference type="Pfam" id="PF22817">
    <property type="entry name" value="ApeP-like"/>
    <property type="match status" value="1"/>
</dbReference>
<proteinExistence type="predicted"/>
<evidence type="ECO:0000313" key="2">
    <source>
        <dbReference type="Proteomes" id="UP001202831"/>
    </source>
</evidence>